<feature type="compositionally biased region" description="Low complexity" evidence="9">
    <location>
        <begin position="134"/>
        <end position="143"/>
    </location>
</feature>
<evidence type="ECO:0000313" key="12">
    <source>
        <dbReference type="Proteomes" id="UP000271974"/>
    </source>
</evidence>
<dbReference type="STRING" id="188477.A0A433U5B7"/>
<feature type="region of interest" description="Disordered" evidence="9">
    <location>
        <begin position="129"/>
        <end position="204"/>
    </location>
</feature>
<comment type="catalytic activity">
    <reaction evidence="1">
        <text>[E2 ubiquitin-conjugating enzyme]-S-ubiquitinyl-L-cysteine + [acceptor protein]-L-lysine = [E2 ubiquitin-conjugating enzyme]-L-cysteine + [acceptor protein]-N(6)-ubiquitinyl-L-lysine.</text>
        <dbReference type="EC" id="2.3.2.31"/>
    </reaction>
</comment>
<dbReference type="Proteomes" id="UP000271974">
    <property type="component" value="Unassembled WGS sequence"/>
</dbReference>
<keyword evidence="6" id="KW-0863">Zinc-finger</keyword>
<dbReference type="PROSITE" id="PS51873">
    <property type="entry name" value="TRIAD"/>
    <property type="match status" value="1"/>
</dbReference>
<dbReference type="PROSITE" id="PS00518">
    <property type="entry name" value="ZF_RING_1"/>
    <property type="match status" value="1"/>
</dbReference>
<evidence type="ECO:0000256" key="6">
    <source>
        <dbReference type="ARBA" id="ARBA00022771"/>
    </source>
</evidence>
<name>A0A433U5B7_ELYCH</name>
<dbReference type="InterPro" id="IPR013083">
    <property type="entry name" value="Znf_RING/FYVE/PHD"/>
</dbReference>
<dbReference type="InterPro" id="IPR002867">
    <property type="entry name" value="IBR_dom"/>
</dbReference>
<dbReference type="Pfam" id="PF01485">
    <property type="entry name" value="IBR"/>
    <property type="match status" value="1"/>
</dbReference>
<dbReference type="EMBL" id="RQTK01000069">
    <property type="protein sequence ID" value="RUS89007.1"/>
    <property type="molecule type" value="Genomic_DNA"/>
</dbReference>
<dbReference type="Gene3D" id="1.20.120.1750">
    <property type="match status" value="1"/>
</dbReference>
<evidence type="ECO:0000256" key="9">
    <source>
        <dbReference type="SAM" id="MobiDB-lite"/>
    </source>
</evidence>
<evidence type="ECO:0000256" key="1">
    <source>
        <dbReference type="ARBA" id="ARBA00001798"/>
    </source>
</evidence>
<dbReference type="GO" id="GO:0016567">
    <property type="term" value="P:protein ubiquitination"/>
    <property type="evidence" value="ECO:0007669"/>
    <property type="project" value="InterPro"/>
</dbReference>
<dbReference type="Gene3D" id="3.30.40.10">
    <property type="entry name" value="Zinc/RING finger domain, C3HC4 (zinc finger)"/>
    <property type="match status" value="1"/>
</dbReference>
<evidence type="ECO:0000259" key="10">
    <source>
        <dbReference type="PROSITE" id="PS51873"/>
    </source>
</evidence>
<feature type="domain" description="RING-type" evidence="10">
    <location>
        <begin position="615"/>
        <end position="842"/>
    </location>
</feature>
<evidence type="ECO:0000256" key="8">
    <source>
        <dbReference type="ARBA" id="ARBA00022833"/>
    </source>
</evidence>
<keyword evidence="7" id="KW-0833">Ubl conjugation pathway</keyword>
<reference evidence="11 12" key="1">
    <citation type="submission" date="2019-01" db="EMBL/GenBank/DDBJ databases">
        <title>A draft genome assembly of the solar-powered sea slug Elysia chlorotica.</title>
        <authorList>
            <person name="Cai H."/>
            <person name="Li Q."/>
            <person name="Fang X."/>
            <person name="Li J."/>
            <person name="Curtis N.E."/>
            <person name="Altenburger A."/>
            <person name="Shibata T."/>
            <person name="Feng M."/>
            <person name="Maeda T."/>
            <person name="Schwartz J.A."/>
            <person name="Shigenobu S."/>
            <person name="Lundholm N."/>
            <person name="Nishiyama T."/>
            <person name="Yang H."/>
            <person name="Hasebe M."/>
            <person name="Li S."/>
            <person name="Pierce S.K."/>
            <person name="Wang J."/>
        </authorList>
    </citation>
    <scope>NUCLEOTIDE SEQUENCE [LARGE SCALE GENOMIC DNA]</scope>
    <source>
        <strain evidence="11">EC2010</strain>
        <tissue evidence="11">Whole organism of an adult</tissue>
    </source>
</reference>
<dbReference type="EC" id="2.3.2.31" evidence="2"/>
<keyword evidence="12" id="KW-1185">Reference proteome</keyword>
<feature type="compositionally biased region" description="Basic and acidic residues" evidence="9">
    <location>
        <begin position="155"/>
        <end position="167"/>
    </location>
</feature>
<dbReference type="AlphaFoldDB" id="A0A433U5B7"/>
<evidence type="ECO:0000256" key="7">
    <source>
        <dbReference type="ARBA" id="ARBA00022786"/>
    </source>
</evidence>
<gene>
    <name evidence="11" type="ORF">EGW08_003254</name>
</gene>
<feature type="compositionally biased region" description="Basic and acidic residues" evidence="9">
    <location>
        <begin position="190"/>
        <end position="201"/>
    </location>
</feature>
<evidence type="ECO:0000256" key="5">
    <source>
        <dbReference type="ARBA" id="ARBA00022737"/>
    </source>
</evidence>
<evidence type="ECO:0000256" key="3">
    <source>
        <dbReference type="ARBA" id="ARBA00022679"/>
    </source>
</evidence>
<keyword evidence="5" id="KW-0677">Repeat</keyword>
<sequence>MVLKKSNSGLNSGATQHVRRGGFIDPRTHLRHTSLYGSIEVSVEMPTIEMADEVDACLEEINGYLDFTWPRFPSSRKGWNRTSSVSCDKGGNWQLKQRLHDLMKDIEFLRYVSGTIDIHFTEISENLAKGRSETSSTKTKTSSQILKEFESEENEREKARLAREGVQSKKRQTYHGRGVQRRYQSTLNKQSDRNDNQRVDESASELKPTLTFTFHNPCAVDARASKLCKDGDKYDRWYCQGLKSLKKSKGFVNGMRSENRDFTHNVIKDTEGLHFRDQQRTLNVDDVSFSEIEACEDCSDPSYTFSLGDFITKNKAMKRKHTSRKSEHVPLPSKEAIFWDKSKHPKGSYIYIEPDSDSSLLDSSWEVIEIPVAGDLENDCQADFPNNGEDKADRENIHGASVELHSKPMEISAEDVTQEQENVSKSFTECFVGVQASMPGDGITLFPETLDRLQLHGRSNVTVGDSLPHCFSISPSHHSLNKPYIVARRASKDGKTWLFSLQGSSELKREHFRSKLSRLHQSDEKISLVQAIKVAEEVLNSGEDCQEVVDIDSGDTGHAESKDSELDAWVDLASKFMQEVSIHTVEEAAEKMILPSAQPKRSGVESKHGAPNISEDIECGVCFSPCNLYGKSEEESAMMLLSCGHLHCIGCWRAHVYHSINSGAPKISCMTNGCDAVLDETTLKTLAPVSMVTLWQARLRDRLLQSSQHTSWCPHARCGHVAISRGTPLKKQFGSPLVCRCLRSWCSNCQEDPHWPVSCDQMAAYKKLLSKAGKDSYLPVAQISFVIDMKKCPKCKYPIEKFQGCPSMVCRMCWHNFCWNCLQSTEKHNVYTCKVSPSSNFITFQLHNKLLYDFPIEYFIESLQTNKQRELLRQKRNWLHTLRGSLQSKFSLHRLLSSRKVGGFSSHVAVTSTLELIDEVLAFMKRAFTHIELFYILLGFAELNKTKSAARLVAATNRKVSRLHFIVDRLSTHIVGRSLSHISSMNKQARILLKTGSSTLDELFGLAPQLQNVSKDVATAWIAEIDPSKHLHYK</sequence>
<dbReference type="SUPFAM" id="SSF57850">
    <property type="entry name" value="RING/U-box"/>
    <property type="match status" value="2"/>
</dbReference>
<keyword evidence="8" id="KW-0862">Zinc</keyword>
<proteinExistence type="predicted"/>
<dbReference type="OrthoDB" id="6152076at2759"/>
<evidence type="ECO:0000256" key="2">
    <source>
        <dbReference type="ARBA" id="ARBA00012251"/>
    </source>
</evidence>
<protein>
    <recommendedName>
        <fullName evidence="2">RBR-type E3 ubiquitin transferase</fullName>
        <ecNumber evidence="2">2.3.2.31</ecNumber>
    </recommendedName>
</protein>
<organism evidence="11 12">
    <name type="scientific">Elysia chlorotica</name>
    <name type="common">Eastern emerald elysia</name>
    <name type="synonym">Sea slug</name>
    <dbReference type="NCBI Taxonomy" id="188477"/>
    <lineage>
        <taxon>Eukaryota</taxon>
        <taxon>Metazoa</taxon>
        <taxon>Spiralia</taxon>
        <taxon>Lophotrochozoa</taxon>
        <taxon>Mollusca</taxon>
        <taxon>Gastropoda</taxon>
        <taxon>Heterobranchia</taxon>
        <taxon>Euthyneura</taxon>
        <taxon>Panpulmonata</taxon>
        <taxon>Sacoglossa</taxon>
        <taxon>Placobranchoidea</taxon>
        <taxon>Plakobranchidae</taxon>
        <taxon>Elysia</taxon>
    </lineage>
</organism>
<dbReference type="SMART" id="SM00647">
    <property type="entry name" value="IBR"/>
    <property type="match status" value="2"/>
</dbReference>
<dbReference type="InterPro" id="IPR031127">
    <property type="entry name" value="E3_UB_ligase_RBR"/>
</dbReference>
<feature type="compositionally biased region" description="Basic residues" evidence="9">
    <location>
        <begin position="168"/>
        <end position="180"/>
    </location>
</feature>
<accession>A0A433U5B7</accession>
<dbReference type="GO" id="GO:0061630">
    <property type="term" value="F:ubiquitin protein ligase activity"/>
    <property type="evidence" value="ECO:0007669"/>
    <property type="project" value="UniProtKB-EC"/>
</dbReference>
<dbReference type="GO" id="GO:0008270">
    <property type="term" value="F:zinc ion binding"/>
    <property type="evidence" value="ECO:0007669"/>
    <property type="project" value="UniProtKB-KW"/>
</dbReference>
<comment type="caution">
    <text evidence="11">The sequence shown here is derived from an EMBL/GenBank/DDBJ whole genome shotgun (WGS) entry which is preliminary data.</text>
</comment>
<evidence type="ECO:0000256" key="4">
    <source>
        <dbReference type="ARBA" id="ARBA00022723"/>
    </source>
</evidence>
<keyword evidence="4" id="KW-0479">Metal-binding</keyword>
<dbReference type="PANTHER" id="PTHR11685">
    <property type="entry name" value="RBR FAMILY RING FINGER AND IBR DOMAIN-CONTAINING"/>
    <property type="match status" value="1"/>
</dbReference>
<dbReference type="InterPro" id="IPR044066">
    <property type="entry name" value="TRIAD_supradom"/>
</dbReference>
<dbReference type="Pfam" id="PF22191">
    <property type="entry name" value="IBR_1"/>
    <property type="match status" value="1"/>
</dbReference>
<evidence type="ECO:0000313" key="11">
    <source>
        <dbReference type="EMBL" id="RUS89007.1"/>
    </source>
</evidence>
<dbReference type="InterPro" id="IPR017907">
    <property type="entry name" value="Znf_RING_CS"/>
</dbReference>
<keyword evidence="3" id="KW-0808">Transferase</keyword>